<name>A0A0E9VNV6_ANGAN</name>
<protein>
    <submittedName>
        <fullName evidence="1">Uncharacterized protein</fullName>
    </submittedName>
</protein>
<dbReference type="EMBL" id="GBXM01029477">
    <property type="protein sequence ID" value="JAH79100.1"/>
    <property type="molecule type" value="Transcribed_RNA"/>
</dbReference>
<reference evidence="1" key="1">
    <citation type="submission" date="2014-11" db="EMBL/GenBank/DDBJ databases">
        <authorList>
            <person name="Amaro Gonzalez C."/>
        </authorList>
    </citation>
    <scope>NUCLEOTIDE SEQUENCE</scope>
</reference>
<organism evidence="1">
    <name type="scientific">Anguilla anguilla</name>
    <name type="common">European freshwater eel</name>
    <name type="synonym">Muraena anguilla</name>
    <dbReference type="NCBI Taxonomy" id="7936"/>
    <lineage>
        <taxon>Eukaryota</taxon>
        <taxon>Metazoa</taxon>
        <taxon>Chordata</taxon>
        <taxon>Craniata</taxon>
        <taxon>Vertebrata</taxon>
        <taxon>Euteleostomi</taxon>
        <taxon>Actinopterygii</taxon>
        <taxon>Neopterygii</taxon>
        <taxon>Teleostei</taxon>
        <taxon>Anguilliformes</taxon>
        <taxon>Anguillidae</taxon>
        <taxon>Anguilla</taxon>
    </lineage>
</organism>
<sequence>MTNDFTKNK</sequence>
<reference evidence="1" key="2">
    <citation type="journal article" date="2015" name="Fish Shellfish Immunol.">
        <title>Early steps in the European eel (Anguilla anguilla)-Vibrio vulnificus interaction in the gills: Role of the RtxA13 toxin.</title>
        <authorList>
            <person name="Callol A."/>
            <person name="Pajuelo D."/>
            <person name="Ebbesson L."/>
            <person name="Teles M."/>
            <person name="MacKenzie S."/>
            <person name="Amaro C."/>
        </authorList>
    </citation>
    <scope>NUCLEOTIDE SEQUENCE</scope>
</reference>
<proteinExistence type="predicted"/>
<accession>A0A0E9VNV6</accession>
<evidence type="ECO:0000313" key="1">
    <source>
        <dbReference type="EMBL" id="JAH79100.1"/>
    </source>
</evidence>